<sequence>MARGFAVTTTQAAGTSPEYGSGAPMTAAAVTSGWAGRDSSIGRGSMLWPPRMMRSLARPVRQT</sequence>
<evidence type="ECO:0000313" key="2">
    <source>
        <dbReference type="EMBL" id="GAA4127088.1"/>
    </source>
</evidence>
<gene>
    <name evidence="2" type="ORF">GCM10022416_01440</name>
</gene>
<proteinExistence type="predicted"/>
<name>A0ABP7XWJ1_9ACTN</name>
<dbReference type="EMBL" id="BAABDO010000001">
    <property type="protein sequence ID" value="GAA4127088.1"/>
    <property type="molecule type" value="Genomic_DNA"/>
</dbReference>
<comment type="caution">
    <text evidence="2">The sequence shown here is derived from an EMBL/GenBank/DDBJ whole genome shotgun (WGS) entry which is preliminary data.</text>
</comment>
<protein>
    <submittedName>
        <fullName evidence="2">Uncharacterized protein</fullName>
    </submittedName>
</protein>
<dbReference type="Proteomes" id="UP001500266">
    <property type="component" value="Unassembled WGS sequence"/>
</dbReference>
<keyword evidence="3" id="KW-1185">Reference proteome</keyword>
<reference evidence="3" key="1">
    <citation type="journal article" date="2019" name="Int. J. Syst. Evol. Microbiol.">
        <title>The Global Catalogue of Microorganisms (GCM) 10K type strain sequencing project: providing services to taxonomists for standard genome sequencing and annotation.</title>
        <authorList>
            <consortium name="The Broad Institute Genomics Platform"/>
            <consortium name="The Broad Institute Genome Sequencing Center for Infectious Disease"/>
            <person name="Wu L."/>
            <person name="Ma J."/>
        </authorList>
    </citation>
    <scope>NUCLEOTIDE SEQUENCE [LARGE SCALE GENOMIC DNA]</scope>
    <source>
        <strain evidence="3">JCM 17316</strain>
    </source>
</reference>
<accession>A0ABP7XWJ1</accession>
<feature type="region of interest" description="Disordered" evidence="1">
    <location>
        <begin position="1"/>
        <end position="25"/>
    </location>
</feature>
<evidence type="ECO:0000313" key="3">
    <source>
        <dbReference type="Proteomes" id="UP001500266"/>
    </source>
</evidence>
<organism evidence="2 3">
    <name type="scientific">Actinomadura keratinilytica</name>
    <dbReference type="NCBI Taxonomy" id="547461"/>
    <lineage>
        <taxon>Bacteria</taxon>
        <taxon>Bacillati</taxon>
        <taxon>Actinomycetota</taxon>
        <taxon>Actinomycetes</taxon>
        <taxon>Streptosporangiales</taxon>
        <taxon>Thermomonosporaceae</taxon>
        <taxon>Actinomadura</taxon>
    </lineage>
</organism>
<evidence type="ECO:0000256" key="1">
    <source>
        <dbReference type="SAM" id="MobiDB-lite"/>
    </source>
</evidence>